<evidence type="ECO:0000313" key="7">
    <source>
        <dbReference type="EMBL" id="OGK40859.1"/>
    </source>
</evidence>
<dbReference type="STRING" id="1802055.A3A74_05950"/>
<reference evidence="7 8" key="1">
    <citation type="journal article" date="2016" name="Nat. Commun.">
        <title>Thousands of microbial genomes shed light on interconnected biogeochemical processes in an aquifer system.</title>
        <authorList>
            <person name="Anantharaman K."/>
            <person name="Brown C.T."/>
            <person name="Hug L.A."/>
            <person name="Sharon I."/>
            <person name="Castelle C.J."/>
            <person name="Probst A.J."/>
            <person name="Thomas B.C."/>
            <person name="Singh A."/>
            <person name="Wilkins M.J."/>
            <person name="Karaoz U."/>
            <person name="Brodie E.L."/>
            <person name="Williams K.H."/>
            <person name="Hubbard S.S."/>
            <person name="Banfield J.F."/>
        </authorList>
    </citation>
    <scope>NUCLEOTIDE SEQUENCE [LARGE SCALE GENOMIC DNA]</scope>
</reference>
<keyword evidence="2 5" id="KW-0812">Transmembrane</keyword>
<evidence type="ECO:0000256" key="2">
    <source>
        <dbReference type="ARBA" id="ARBA00022692"/>
    </source>
</evidence>
<evidence type="ECO:0000256" key="5">
    <source>
        <dbReference type="SAM" id="Phobius"/>
    </source>
</evidence>
<evidence type="ECO:0000256" key="3">
    <source>
        <dbReference type="ARBA" id="ARBA00022989"/>
    </source>
</evidence>
<dbReference type="EMBL" id="MGAF01000025">
    <property type="protein sequence ID" value="OGK40859.1"/>
    <property type="molecule type" value="Genomic_DNA"/>
</dbReference>
<evidence type="ECO:0000256" key="4">
    <source>
        <dbReference type="ARBA" id="ARBA00023136"/>
    </source>
</evidence>
<protein>
    <recommendedName>
        <fullName evidence="6">DUF1232 domain-containing protein</fullName>
    </recommendedName>
</protein>
<proteinExistence type="predicted"/>
<dbReference type="AlphaFoldDB" id="A0A1F7IBX4"/>
<feature type="transmembrane region" description="Helical" evidence="5">
    <location>
        <begin position="27"/>
        <end position="43"/>
    </location>
</feature>
<evidence type="ECO:0000259" key="6">
    <source>
        <dbReference type="Pfam" id="PF06803"/>
    </source>
</evidence>
<organism evidence="7 8">
    <name type="scientific">Candidatus Roizmanbacteria bacterium RIFCSPLOWO2_01_FULL_35_13</name>
    <dbReference type="NCBI Taxonomy" id="1802055"/>
    <lineage>
        <taxon>Bacteria</taxon>
        <taxon>Candidatus Roizmaniibacteriota</taxon>
    </lineage>
</organism>
<evidence type="ECO:0000313" key="8">
    <source>
        <dbReference type="Proteomes" id="UP000179270"/>
    </source>
</evidence>
<gene>
    <name evidence="7" type="ORF">A3A74_05950</name>
</gene>
<keyword evidence="3 5" id="KW-1133">Transmembrane helix</keyword>
<accession>A0A1F7IBX4</accession>
<feature type="domain" description="DUF1232" evidence="6">
    <location>
        <begin position="28"/>
        <end position="63"/>
    </location>
</feature>
<dbReference type="Proteomes" id="UP000179270">
    <property type="component" value="Unassembled WGS sequence"/>
</dbReference>
<dbReference type="GO" id="GO:0012505">
    <property type="term" value="C:endomembrane system"/>
    <property type="evidence" value="ECO:0007669"/>
    <property type="project" value="UniProtKB-SubCell"/>
</dbReference>
<name>A0A1F7IBX4_9BACT</name>
<comment type="subcellular location">
    <subcellularLocation>
        <location evidence="1">Endomembrane system</location>
        <topology evidence="1">Multi-pass membrane protein</topology>
    </subcellularLocation>
</comment>
<keyword evidence="4 5" id="KW-0472">Membrane</keyword>
<feature type="transmembrane region" description="Helical" evidence="5">
    <location>
        <begin position="49"/>
        <end position="73"/>
    </location>
</feature>
<evidence type="ECO:0000256" key="1">
    <source>
        <dbReference type="ARBA" id="ARBA00004127"/>
    </source>
</evidence>
<dbReference type="Pfam" id="PF06803">
    <property type="entry name" value="DUF1232"/>
    <property type="match status" value="1"/>
</dbReference>
<dbReference type="InterPro" id="IPR010652">
    <property type="entry name" value="DUF1232"/>
</dbReference>
<sequence>MGKLLEKINVQLRLYKLVISDKRTPKIVKVILVLMIGYALFPFDFISDFIPVLGLVDDLAIIFSLIWLTFSFIPKKIVEDSRKKI</sequence>
<comment type="caution">
    <text evidence="7">The sequence shown here is derived from an EMBL/GenBank/DDBJ whole genome shotgun (WGS) entry which is preliminary data.</text>
</comment>